<dbReference type="GO" id="GO:0019068">
    <property type="term" value="P:virion assembly"/>
    <property type="evidence" value="ECO:0007669"/>
    <property type="project" value="InterPro"/>
</dbReference>
<feature type="compositionally biased region" description="Polar residues" evidence="1">
    <location>
        <begin position="411"/>
        <end position="425"/>
    </location>
</feature>
<dbReference type="EMBL" id="VFSV01000008">
    <property type="protein sequence ID" value="TRD22108.1"/>
    <property type="molecule type" value="Genomic_DNA"/>
</dbReference>
<organism evidence="2 3">
    <name type="scientific">Palleronia caenipelagi</name>
    <dbReference type="NCBI Taxonomy" id="2489174"/>
    <lineage>
        <taxon>Bacteria</taxon>
        <taxon>Pseudomonadati</taxon>
        <taxon>Pseudomonadota</taxon>
        <taxon>Alphaproteobacteria</taxon>
        <taxon>Rhodobacterales</taxon>
        <taxon>Roseobacteraceae</taxon>
        <taxon>Palleronia</taxon>
    </lineage>
</organism>
<feature type="region of interest" description="Disordered" evidence="1">
    <location>
        <begin position="404"/>
        <end position="425"/>
    </location>
</feature>
<evidence type="ECO:0000256" key="1">
    <source>
        <dbReference type="SAM" id="MobiDB-lite"/>
    </source>
</evidence>
<dbReference type="GO" id="GO:0005198">
    <property type="term" value="F:structural molecule activity"/>
    <property type="evidence" value="ECO:0007669"/>
    <property type="project" value="InterPro"/>
</dbReference>
<dbReference type="OrthoDB" id="9770450at2"/>
<gene>
    <name evidence="2" type="ORF">FEV53_06940</name>
</gene>
<comment type="caution">
    <text evidence="2">The sequence shown here is derived from an EMBL/GenBank/DDBJ whole genome shotgun (WGS) entry which is preliminary data.</text>
</comment>
<sequence>MGTFHRLNAEVAAGHHIVGSRAAYMAANNPYLSNAVANLVTFLIGTGPRLTVRGLQRSQRRDVELAFERWSGRADHSERTDLAGVLAQMARDMVVWGEGLALMHDTPDGLRVQTLAPDHIDTARTAVLEGGRMIVNGIEFDAAGRRVAYWLHPERPHSVFTNESPARRIDAADVLHLFHPIGPGQVRGLSWLAPAILTANELDQWKDALLMAAKLSAMAAAFVTDTSDTGGTDKVFGDPEWEPGAITFLPYGTDVKFSAPDQIKDAPALLRMSLQAMAAALGVPEFLLSGDLTNANYSSLRAGLIPFRVRMEQVQYSTLVPQVLRPVWERWLLGEILSGRLDIPSDTAADWIMPRPQQVDPAKDLEAVEKALALGLKSRSQAINELGWSAEDIDEEIHADRAREAELGLNFTPTHTSPKGNTDAV</sequence>
<accession>A0A547Q6V5</accession>
<dbReference type="NCBIfam" id="TIGR01539">
    <property type="entry name" value="portal_lambda"/>
    <property type="match status" value="1"/>
</dbReference>
<dbReference type="AlphaFoldDB" id="A0A547Q6V5"/>
<evidence type="ECO:0000313" key="3">
    <source>
        <dbReference type="Proteomes" id="UP000318590"/>
    </source>
</evidence>
<dbReference type="Pfam" id="PF05136">
    <property type="entry name" value="Phage_portal_2"/>
    <property type="match status" value="1"/>
</dbReference>
<dbReference type="Proteomes" id="UP000318590">
    <property type="component" value="Unassembled WGS sequence"/>
</dbReference>
<reference evidence="2 3" key="1">
    <citation type="submission" date="2019-06" db="EMBL/GenBank/DDBJ databases">
        <title>Paenimaribius caenipelagi gen. nov., sp. nov., isolated from a tidal flat.</title>
        <authorList>
            <person name="Yoon J.-H."/>
        </authorList>
    </citation>
    <scope>NUCLEOTIDE SEQUENCE [LARGE SCALE GENOMIC DNA]</scope>
    <source>
        <strain evidence="2 3">JBTF-M29</strain>
    </source>
</reference>
<dbReference type="InterPro" id="IPR006429">
    <property type="entry name" value="Phage_lambda_portal"/>
</dbReference>
<evidence type="ECO:0000313" key="2">
    <source>
        <dbReference type="EMBL" id="TRD22108.1"/>
    </source>
</evidence>
<keyword evidence="3" id="KW-1185">Reference proteome</keyword>
<protein>
    <submittedName>
        <fullName evidence="2">Phage portal protein</fullName>
    </submittedName>
</protein>
<proteinExistence type="predicted"/>
<name>A0A547Q6V5_9RHOB</name>